<feature type="transmembrane region" description="Helical" evidence="8">
    <location>
        <begin position="77"/>
        <end position="96"/>
    </location>
</feature>
<evidence type="ECO:0000256" key="2">
    <source>
        <dbReference type="ARBA" id="ARBA00022692"/>
    </source>
</evidence>
<evidence type="ECO:0000256" key="8">
    <source>
        <dbReference type="SAM" id="Phobius"/>
    </source>
</evidence>
<protein>
    <recommendedName>
        <fullName evidence="9">G-protein coupled receptors family 1 profile domain-containing protein</fullName>
    </recommendedName>
</protein>
<dbReference type="Proteomes" id="UP000828390">
    <property type="component" value="Unassembled WGS sequence"/>
</dbReference>
<feature type="domain" description="G-protein coupled receptors family 1 profile" evidence="9">
    <location>
        <begin position="56"/>
        <end position="324"/>
    </location>
</feature>
<keyword evidence="5 8" id="KW-0472">Membrane</keyword>
<dbReference type="InterPro" id="IPR000276">
    <property type="entry name" value="GPCR_Rhodpsn"/>
</dbReference>
<feature type="transmembrane region" description="Helical" evidence="8">
    <location>
        <begin position="116"/>
        <end position="134"/>
    </location>
</feature>
<dbReference type="PANTHER" id="PTHR45695:SF37">
    <property type="entry name" value="FREE FATTY ACID RECEPTOR 4-LIKE"/>
    <property type="match status" value="1"/>
</dbReference>
<feature type="transmembrane region" description="Helical" evidence="8">
    <location>
        <begin position="269"/>
        <end position="290"/>
    </location>
</feature>
<evidence type="ECO:0000256" key="1">
    <source>
        <dbReference type="ARBA" id="ARBA00004141"/>
    </source>
</evidence>
<comment type="subcellular location">
    <subcellularLocation>
        <location evidence="1">Membrane</location>
        <topology evidence="1">Multi-pass membrane protein</topology>
    </subcellularLocation>
</comment>
<feature type="transmembrane region" description="Helical" evidence="8">
    <location>
        <begin position="305"/>
        <end position="331"/>
    </location>
</feature>
<keyword evidence="3 8" id="KW-1133">Transmembrane helix</keyword>
<keyword evidence="7" id="KW-0807">Transducer</keyword>
<evidence type="ECO:0000256" key="5">
    <source>
        <dbReference type="ARBA" id="ARBA00023136"/>
    </source>
</evidence>
<dbReference type="PANTHER" id="PTHR45695">
    <property type="entry name" value="LEUCOKININ RECEPTOR-RELATED"/>
    <property type="match status" value="1"/>
</dbReference>
<dbReference type="PRINTS" id="PR00237">
    <property type="entry name" value="GPCRRHODOPSN"/>
</dbReference>
<dbReference type="GO" id="GO:0004930">
    <property type="term" value="F:G protein-coupled receptor activity"/>
    <property type="evidence" value="ECO:0007669"/>
    <property type="project" value="UniProtKB-KW"/>
</dbReference>
<dbReference type="PROSITE" id="PS50262">
    <property type="entry name" value="G_PROTEIN_RECEP_F1_2"/>
    <property type="match status" value="1"/>
</dbReference>
<evidence type="ECO:0000313" key="11">
    <source>
        <dbReference type="Proteomes" id="UP000828390"/>
    </source>
</evidence>
<dbReference type="AlphaFoldDB" id="A0A9D4K4H5"/>
<evidence type="ECO:0000256" key="4">
    <source>
        <dbReference type="ARBA" id="ARBA00023040"/>
    </source>
</evidence>
<dbReference type="SUPFAM" id="SSF81321">
    <property type="entry name" value="Family A G protein-coupled receptor-like"/>
    <property type="match status" value="1"/>
</dbReference>
<keyword evidence="4" id="KW-0297">G-protein coupled receptor</keyword>
<dbReference type="InterPro" id="IPR017452">
    <property type="entry name" value="GPCR_Rhodpsn_7TM"/>
</dbReference>
<evidence type="ECO:0000259" key="9">
    <source>
        <dbReference type="PROSITE" id="PS50262"/>
    </source>
</evidence>
<accession>A0A9D4K4H5</accession>
<keyword evidence="6" id="KW-0675">Receptor</keyword>
<reference evidence="10" key="2">
    <citation type="submission" date="2020-11" db="EMBL/GenBank/DDBJ databases">
        <authorList>
            <person name="McCartney M.A."/>
            <person name="Auch B."/>
            <person name="Kono T."/>
            <person name="Mallez S."/>
            <person name="Becker A."/>
            <person name="Gohl D.M."/>
            <person name="Silverstein K.A.T."/>
            <person name="Koren S."/>
            <person name="Bechman K.B."/>
            <person name="Herman A."/>
            <person name="Abrahante J.E."/>
            <person name="Garbe J."/>
        </authorList>
    </citation>
    <scope>NUCLEOTIDE SEQUENCE</scope>
    <source>
        <strain evidence="10">Duluth1</strain>
        <tissue evidence="10">Whole animal</tissue>
    </source>
</reference>
<evidence type="ECO:0000256" key="6">
    <source>
        <dbReference type="ARBA" id="ARBA00023170"/>
    </source>
</evidence>
<comment type="caution">
    <text evidence="10">The sequence shown here is derived from an EMBL/GenBank/DDBJ whole genome shotgun (WGS) entry which is preliminary data.</text>
</comment>
<dbReference type="GO" id="GO:0005886">
    <property type="term" value="C:plasma membrane"/>
    <property type="evidence" value="ECO:0007669"/>
    <property type="project" value="TreeGrafter"/>
</dbReference>
<organism evidence="10 11">
    <name type="scientific">Dreissena polymorpha</name>
    <name type="common">Zebra mussel</name>
    <name type="synonym">Mytilus polymorpha</name>
    <dbReference type="NCBI Taxonomy" id="45954"/>
    <lineage>
        <taxon>Eukaryota</taxon>
        <taxon>Metazoa</taxon>
        <taxon>Spiralia</taxon>
        <taxon>Lophotrochozoa</taxon>
        <taxon>Mollusca</taxon>
        <taxon>Bivalvia</taxon>
        <taxon>Autobranchia</taxon>
        <taxon>Heteroconchia</taxon>
        <taxon>Euheterodonta</taxon>
        <taxon>Imparidentia</taxon>
        <taxon>Neoheterodontei</taxon>
        <taxon>Myida</taxon>
        <taxon>Dreissenoidea</taxon>
        <taxon>Dreissenidae</taxon>
        <taxon>Dreissena</taxon>
    </lineage>
</organism>
<dbReference type="Gene3D" id="1.20.1070.10">
    <property type="entry name" value="Rhodopsin 7-helix transmembrane proteins"/>
    <property type="match status" value="1"/>
</dbReference>
<evidence type="ECO:0000256" key="7">
    <source>
        <dbReference type="ARBA" id="ARBA00023224"/>
    </source>
</evidence>
<name>A0A9D4K4H5_DREPO</name>
<feature type="transmembrane region" description="Helical" evidence="8">
    <location>
        <begin position="43"/>
        <end position="65"/>
    </location>
</feature>
<dbReference type="Pfam" id="PF00001">
    <property type="entry name" value="7tm_1"/>
    <property type="match status" value="1"/>
</dbReference>
<keyword evidence="2 8" id="KW-0812">Transmembrane</keyword>
<reference evidence="10" key="1">
    <citation type="journal article" date="2019" name="bioRxiv">
        <title>The Genome of the Zebra Mussel, Dreissena polymorpha: A Resource for Invasive Species Research.</title>
        <authorList>
            <person name="McCartney M.A."/>
            <person name="Auch B."/>
            <person name="Kono T."/>
            <person name="Mallez S."/>
            <person name="Zhang Y."/>
            <person name="Obille A."/>
            <person name="Becker A."/>
            <person name="Abrahante J.E."/>
            <person name="Garbe J."/>
            <person name="Badalamenti J.P."/>
            <person name="Herman A."/>
            <person name="Mangelson H."/>
            <person name="Liachko I."/>
            <person name="Sullivan S."/>
            <person name="Sone E.D."/>
            <person name="Koren S."/>
            <person name="Silverstein K.A.T."/>
            <person name="Beckman K.B."/>
            <person name="Gohl D.M."/>
        </authorList>
    </citation>
    <scope>NUCLEOTIDE SEQUENCE</scope>
    <source>
        <strain evidence="10">Duluth1</strain>
        <tissue evidence="10">Whole animal</tissue>
    </source>
</reference>
<evidence type="ECO:0000313" key="10">
    <source>
        <dbReference type="EMBL" id="KAH3832809.1"/>
    </source>
</evidence>
<evidence type="ECO:0000256" key="3">
    <source>
        <dbReference type="ARBA" id="ARBA00022989"/>
    </source>
</evidence>
<gene>
    <name evidence="10" type="ORF">DPMN_106105</name>
</gene>
<sequence length="371" mass="41741">MSCSGAEMGRSYICVGNGSHMRSYFTFFSEFQRDWGAANALEASFMLVLSILSVFSNSIICHFILKSNTMRTVTNCFVCNLAVADIAFCMSAPLVASVRVNENWAVGRGVCRLLVYSMNVCGTVMLWTMSAISIDRYMNINVGVASNRRLRKWQVVCICVLIWLASAICYLPFAMYFNIKEGTALRNETVTVCTLVWPRDQHLPVIFISLQFVLCCFIPVTIISLNYIRILKKYWKAKRAIESFASTNVRSDTRKESRVRKQQQVVRKLVLIVIVFVVMWSPMFAVIVLVEYDVTKGLNFIPSSALIWALIVAYCNSLVNAVIYGSIYVTIWNAFSGCFRRQENNVVAATIAVNNNPANPVTSVHPANVKH</sequence>
<proteinExistence type="predicted"/>
<keyword evidence="11" id="KW-1185">Reference proteome</keyword>
<feature type="transmembrane region" description="Helical" evidence="8">
    <location>
        <begin position="205"/>
        <end position="228"/>
    </location>
</feature>
<dbReference type="CDD" id="cd00637">
    <property type="entry name" value="7tm_classA_rhodopsin-like"/>
    <property type="match status" value="1"/>
</dbReference>
<dbReference type="EMBL" id="JAIWYP010000004">
    <property type="protein sequence ID" value="KAH3832809.1"/>
    <property type="molecule type" value="Genomic_DNA"/>
</dbReference>
<feature type="transmembrane region" description="Helical" evidence="8">
    <location>
        <begin position="155"/>
        <end position="177"/>
    </location>
</feature>